<dbReference type="Gene3D" id="3.40.1280.30">
    <property type="match status" value="1"/>
</dbReference>
<dbReference type="GO" id="GO:0052905">
    <property type="term" value="F:tRNA (guanosine(9)-N1)-methyltransferase activity"/>
    <property type="evidence" value="ECO:0007669"/>
    <property type="project" value="UniProtKB-EC"/>
</dbReference>
<dbReference type="GO" id="GO:0002939">
    <property type="term" value="P:tRNA N1-guanine methylation"/>
    <property type="evidence" value="ECO:0007669"/>
    <property type="project" value="TreeGrafter"/>
</dbReference>
<keyword evidence="3" id="KW-0489">Methyltransferase</keyword>
<evidence type="ECO:0000313" key="11">
    <source>
        <dbReference type="Proteomes" id="UP000789706"/>
    </source>
</evidence>
<dbReference type="PANTHER" id="PTHR13563">
    <property type="entry name" value="TRNA (GUANINE-9-) METHYLTRANSFERASE"/>
    <property type="match status" value="1"/>
</dbReference>
<reference evidence="10" key="1">
    <citation type="submission" date="2021-06" db="EMBL/GenBank/DDBJ databases">
        <authorList>
            <person name="Kallberg Y."/>
            <person name="Tangrot J."/>
            <person name="Rosling A."/>
        </authorList>
    </citation>
    <scope>NUCLEOTIDE SEQUENCE</scope>
    <source>
        <strain evidence="10">AZ414A</strain>
    </source>
</reference>
<evidence type="ECO:0000313" key="10">
    <source>
        <dbReference type="EMBL" id="CAG8601702.1"/>
    </source>
</evidence>
<keyword evidence="5" id="KW-0949">S-adenosyl-L-methionine</keyword>
<organism evidence="10 11">
    <name type="scientific">Diversispora eburnea</name>
    <dbReference type="NCBI Taxonomy" id="1213867"/>
    <lineage>
        <taxon>Eukaryota</taxon>
        <taxon>Fungi</taxon>
        <taxon>Fungi incertae sedis</taxon>
        <taxon>Mucoromycota</taxon>
        <taxon>Glomeromycotina</taxon>
        <taxon>Glomeromycetes</taxon>
        <taxon>Diversisporales</taxon>
        <taxon>Diversisporaceae</taxon>
        <taxon>Diversispora</taxon>
    </lineage>
</organism>
<dbReference type="InterPro" id="IPR038459">
    <property type="entry name" value="MT_TRM10-typ_sf"/>
</dbReference>
<name>A0A9N9GD30_9GLOM</name>
<dbReference type="PROSITE" id="PS51675">
    <property type="entry name" value="SAM_MT_TRM10"/>
    <property type="match status" value="1"/>
</dbReference>
<dbReference type="OrthoDB" id="278300at2759"/>
<keyword evidence="11" id="KW-1185">Reference proteome</keyword>
<dbReference type="InterPro" id="IPR028564">
    <property type="entry name" value="MT_TRM10-typ"/>
</dbReference>
<sequence>MRRTNLKELFYSAKNSIRLIIMEKSINDSETINTLDNNNDKNKNVGFKPNSHLSKNALRKLRKQQKWEETREIRKVAQKEKDKRKKLEKKEAIELGLIPPPVKKKKIEQIPSKMKVVIDLSFDNYMTDVEITSVTSQLTRCYSANRSSTNPVTLFFTSYGGRVRERFNDKLKDHVNWKQVVFDTRSYLECLNKEDLIYLTADSTNTLDVLDENKVYIIGGIVDKNRHKEICYEKATKENIATARLPIGNYIELATRKTFLEVIPQRKFNSEGKKKRRKGNNSITINENTTENVNIEDIKDIDDDDYNATLPSIHDESKQ</sequence>
<protein>
    <recommendedName>
        <fullName evidence="2">tRNA (guanine(9)-N1)-methyltransferase</fullName>
        <ecNumber evidence="1">2.1.1.221</ecNumber>
    </recommendedName>
    <alternativeName>
        <fullName evidence="7">tRNA methyltransferase 10</fullName>
    </alternativeName>
    <alternativeName>
        <fullName evidence="6">tRNA(m1G9)-methyltransferase</fullName>
    </alternativeName>
</protein>
<dbReference type="PANTHER" id="PTHR13563:SF13">
    <property type="entry name" value="TRNA METHYLTRANSFERASE 10 HOMOLOG A"/>
    <property type="match status" value="1"/>
</dbReference>
<evidence type="ECO:0000256" key="7">
    <source>
        <dbReference type="ARBA" id="ARBA00032166"/>
    </source>
</evidence>
<comment type="catalytic activity">
    <reaction evidence="8">
        <text>guanosine(9) in tRNA + S-adenosyl-L-methionine = N(1)-methylguanosine(9) in tRNA + S-adenosyl-L-homocysteine + H(+)</text>
        <dbReference type="Rhea" id="RHEA:43156"/>
        <dbReference type="Rhea" id="RHEA-COMP:10367"/>
        <dbReference type="Rhea" id="RHEA-COMP:10368"/>
        <dbReference type="ChEBI" id="CHEBI:15378"/>
        <dbReference type="ChEBI" id="CHEBI:57856"/>
        <dbReference type="ChEBI" id="CHEBI:59789"/>
        <dbReference type="ChEBI" id="CHEBI:73542"/>
        <dbReference type="ChEBI" id="CHEBI:74269"/>
        <dbReference type="EC" id="2.1.1.221"/>
    </reaction>
</comment>
<comment type="caution">
    <text evidence="10">The sequence shown here is derived from an EMBL/GenBank/DDBJ whole genome shotgun (WGS) entry which is preliminary data.</text>
</comment>
<dbReference type="EMBL" id="CAJVPK010001902">
    <property type="protein sequence ID" value="CAG8601702.1"/>
    <property type="molecule type" value="Genomic_DNA"/>
</dbReference>
<dbReference type="AlphaFoldDB" id="A0A9N9GD30"/>
<evidence type="ECO:0000256" key="5">
    <source>
        <dbReference type="ARBA" id="ARBA00022691"/>
    </source>
</evidence>
<accession>A0A9N9GD30</accession>
<gene>
    <name evidence="10" type="ORF">DEBURN_LOCUS9553</name>
</gene>
<evidence type="ECO:0000256" key="8">
    <source>
        <dbReference type="ARBA" id="ARBA00048434"/>
    </source>
</evidence>
<dbReference type="Proteomes" id="UP000789706">
    <property type="component" value="Unassembled WGS sequence"/>
</dbReference>
<dbReference type="EC" id="2.1.1.221" evidence="1"/>
<dbReference type="GO" id="GO:0000049">
    <property type="term" value="F:tRNA binding"/>
    <property type="evidence" value="ECO:0007669"/>
    <property type="project" value="TreeGrafter"/>
</dbReference>
<evidence type="ECO:0000259" key="9">
    <source>
        <dbReference type="PROSITE" id="PS51675"/>
    </source>
</evidence>
<proteinExistence type="predicted"/>
<dbReference type="GO" id="GO:0005634">
    <property type="term" value="C:nucleus"/>
    <property type="evidence" value="ECO:0007669"/>
    <property type="project" value="TreeGrafter"/>
</dbReference>
<dbReference type="InterPro" id="IPR007356">
    <property type="entry name" value="tRNA_m1G_MeTrfase_euk"/>
</dbReference>
<feature type="domain" description="SAM-dependent MTase TRM10-type" evidence="9">
    <location>
        <begin position="102"/>
        <end position="317"/>
    </location>
</feature>
<evidence type="ECO:0000256" key="2">
    <source>
        <dbReference type="ARBA" id="ARBA00020451"/>
    </source>
</evidence>
<evidence type="ECO:0000256" key="6">
    <source>
        <dbReference type="ARBA" id="ARBA00031792"/>
    </source>
</evidence>
<evidence type="ECO:0000256" key="1">
    <source>
        <dbReference type="ARBA" id="ARBA00012797"/>
    </source>
</evidence>
<evidence type="ECO:0000256" key="4">
    <source>
        <dbReference type="ARBA" id="ARBA00022679"/>
    </source>
</evidence>
<evidence type="ECO:0000256" key="3">
    <source>
        <dbReference type="ARBA" id="ARBA00022603"/>
    </source>
</evidence>
<keyword evidence="4" id="KW-0808">Transferase</keyword>